<dbReference type="Proteomes" id="UP000761264">
    <property type="component" value="Unassembled WGS sequence"/>
</dbReference>
<dbReference type="AlphaFoldDB" id="A0A967F3E4"/>
<accession>A0A967F3E4</accession>
<dbReference type="RefSeq" id="WP_167231630.1">
    <property type="nucleotide sequence ID" value="NZ_JAAQPH010000042.1"/>
</dbReference>
<protein>
    <submittedName>
        <fullName evidence="1">Uncharacterized protein</fullName>
    </submittedName>
</protein>
<proteinExistence type="predicted"/>
<dbReference type="EMBL" id="JAAQPH010000042">
    <property type="protein sequence ID" value="NIA72365.1"/>
    <property type="molecule type" value="Genomic_DNA"/>
</dbReference>
<name>A0A967F3E4_9PROT</name>
<comment type="caution">
    <text evidence="1">The sequence shown here is derived from an EMBL/GenBank/DDBJ whole genome shotgun (WGS) entry which is preliminary data.</text>
</comment>
<gene>
    <name evidence="1" type="ORF">HBA54_27635</name>
</gene>
<organism evidence="1 2">
    <name type="scientific">Pelagibius litoralis</name>
    <dbReference type="NCBI Taxonomy" id="374515"/>
    <lineage>
        <taxon>Bacteria</taxon>
        <taxon>Pseudomonadati</taxon>
        <taxon>Pseudomonadota</taxon>
        <taxon>Alphaproteobacteria</taxon>
        <taxon>Rhodospirillales</taxon>
        <taxon>Rhodovibrionaceae</taxon>
        <taxon>Pelagibius</taxon>
    </lineage>
</organism>
<evidence type="ECO:0000313" key="2">
    <source>
        <dbReference type="Proteomes" id="UP000761264"/>
    </source>
</evidence>
<sequence>MSQTLKPDTTYNRFGIWDSQAERFKDEILVEVGGEKPAAREGEEVIQIGTATTGPDGEIVETTP</sequence>
<reference evidence="1" key="1">
    <citation type="submission" date="2020-03" db="EMBL/GenBank/DDBJ databases">
        <title>Genome of Pelagibius litoralis DSM 21314T.</title>
        <authorList>
            <person name="Wang G."/>
        </authorList>
    </citation>
    <scope>NUCLEOTIDE SEQUENCE</scope>
    <source>
        <strain evidence="1">DSM 21314</strain>
    </source>
</reference>
<evidence type="ECO:0000313" key="1">
    <source>
        <dbReference type="EMBL" id="NIA72365.1"/>
    </source>
</evidence>
<keyword evidence="2" id="KW-1185">Reference proteome</keyword>